<evidence type="ECO:0008006" key="4">
    <source>
        <dbReference type="Google" id="ProtNLM"/>
    </source>
</evidence>
<dbReference type="InterPro" id="IPR019201">
    <property type="entry name" value="DUF2065"/>
</dbReference>
<keyword evidence="1" id="KW-1133">Transmembrane helix</keyword>
<accession>A0A1H8FIK8</accession>
<dbReference type="Pfam" id="PF09838">
    <property type="entry name" value="DUF2065"/>
    <property type="match status" value="1"/>
</dbReference>
<dbReference type="RefSeq" id="WP_091814732.1">
    <property type="nucleotide sequence ID" value="NZ_FOCW01000001.1"/>
</dbReference>
<dbReference type="PANTHER" id="PTHR38602:SF1">
    <property type="entry name" value="INNER MEMBRANE PROTEIN"/>
    <property type="match status" value="1"/>
</dbReference>
<dbReference type="OrthoDB" id="9182237at2"/>
<feature type="transmembrane region" description="Helical" evidence="1">
    <location>
        <begin position="45"/>
        <end position="61"/>
    </location>
</feature>
<evidence type="ECO:0000313" key="2">
    <source>
        <dbReference type="EMBL" id="SEN31450.1"/>
    </source>
</evidence>
<name>A0A1H8FIK8_9BURK</name>
<organism evidence="2 3">
    <name type="scientific">Brachymonas denitrificans DSM 15123</name>
    <dbReference type="NCBI Taxonomy" id="1121117"/>
    <lineage>
        <taxon>Bacteria</taxon>
        <taxon>Pseudomonadati</taxon>
        <taxon>Pseudomonadota</taxon>
        <taxon>Betaproteobacteria</taxon>
        <taxon>Burkholderiales</taxon>
        <taxon>Comamonadaceae</taxon>
        <taxon>Brachymonas</taxon>
    </lineage>
</organism>
<dbReference type="EMBL" id="FOCW01000001">
    <property type="protein sequence ID" value="SEN31450.1"/>
    <property type="molecule type" value="Genomic_DNA"/>
</dbReference>
<keyword evidence="1" id="KW-0812">Transmembrane</keyword>
<evidence type="ECO:0000313" key="3">
    <source>
        <dbReference type="Proteomes" id="UP000199531"/>
    </source>
</evidence>
<keyword evidence="3" id="KW-1185">Reference proteome</keyword>
<gene>
    <name evidence="2" type="ORF">SAMN02745977_01067</name>
</gene>
<dbReference type="PANTHER" id="PTHR38602">
    <property type="entry name" value="INNER MEMBRANE PROTEIN-RELATED"/>
    <property type="match status" value="1"/>
</dbReference>
<dbReference type="STRING" id="1121117.SAMN02745977_01067"/>
<evidence type="ECO:0000256" key="1">
    <source>
        <dbReference type="SAM" id="Phobius"/>
    </source>
</evidence>
<sequence length="63" mass="7410">MQDDVLWLALAFMLMFEGLFPLLLPARWREVFLELTRLPDHRIRLFGFISVAGGLLLYWISSN</sequence>
<reference evidence="2 3" key="1">
    <citation type="submission" date="2016-10" db="EMBL/GenBank/DDBJ databases">
        <authorList>
            <person name="de Groot N.N."/>
        </authorList>
    </citation>
    <scope>NUCLEOTIDE SEQUENCE [LARGE SCALE GENOMIC DNA]</scope>
    <source>
        <strain evidence="2 3">DSM 15123</strain>
    </source>
</reference>
<dbReference type="Proteomes" id="UP000199531">
    <property type="component" value="Unassembled WGS sequence"/>
</dbReference>
<keyword evidence="1" id="KW-0472">Membrane</keyword>
<proteinExistence type="predicted"/>
<protein>
    <recommendedName>
        <fullName evidence="4">DUF2065 domain-containing protein</fullName>
    </recommendedName>
</protein>
<feature type="transmembrane region" description="Helical" evidence="1">
    <location>
        <begin position="6"/>
        <end position="24"/>
    </location>
</feature>
<dbReference type="AlphaFoldDB" id="A0A1H8FIK8"/>